<dbReference type="GO" id="GO:0008270">
    <property type="term" value="F:zinc ion binding"/>
    <property type="evidence" value="ECO:0007669"/>
    <property type="project" value="UniProtKB-KW"/>
</dbReference>
<dbReference type="SUPFAM" id="SSF57667">
    <property type="entry name" value="beta-beta-alpha zinc fingers"/>
    <property type="match status" value="2"/>
</dbReference>
<dbReference type="InterPro" id="IPR044303">
    <property type="entry name" value="ZAT1/4/9"/>
</dbReference>
<feature type="compositionally biased region" description="Basic residues" evidence="2">
    <location>
        <begin position="103"/>
        <end position="113"/>
    </location>
</feature>
<dbReference type="InterPro" id="IPR036236">
    <property type="entry name" value="Znf_C2H2_sf"/>
</dbReference>
<gene>
    <name evidence="4" type="ORF">TanjilG_27782</name>
</gene>
<dbReference type="AlphaFoldDB" id="A0A4P1RH71"/>
<feature type="domain" description="C2H2-type" evidence="3">
    <location>
        <begin position="203"/>
        <end position="230"/>
    </location>
</feature>
<dbReference type="SMART" id="SM00355">
    <property type="entry name" value="ZnF_C2H2"/>
    <property type="match status" value="3"/>
</dbReference>
<dbReference type="InterPro" id="IPR013087">
    <property type="entry name" value="Znf_C2H2_type"/>
</dbReference>
<dbReference type="Gene3D" id="3.30.160.60">
    <property type="entry name" value="Classic Zinc Finger"/>
    <property type="match status" value="1"/>
</dbReference>
<evidence type="ECO:0000313" key="5">
    <source>
        <dbReference type="Proteomes" id="UP000188354"/>
    </source>
</evidence>
<dbReference type="Gramene" id="OIW10836">
    <property type="protein sequence ID" value="OIW10836"/>
    <property type="gene ID" value="TanjilG_27782"/>
</dbReference>
<keyword evidence="1" id="KW-0863">Zinc-finger</keyword>
<keyword evidence="1" id="KW-0862">Zinc</keyword>
<feature type="region of interest" description="Disordered" evidence="2">
    <location>
        <begin position="34"/>
        <end position="54"/>
    </location>
</feature>
<keyword evidence="1" id="KW-0479">Metal-binding</keyword>
<feature type="compositionally biased region" description="Polar residues" evidence="2">
    <location>
        <begin position="37"/>
        <end position="50"/>
    </location>
</feature>
<dbReference type="OrthoDB" id="9411774at2759"/>
<name>A0A4P1RH71_LUPAN</name>
<dbReference type="Proteomes" id="UP000188354">
    <property type="component" value="Chromosome LG06"/>
</dbReference>
<dbReference type="EMBL" id="CM007366">
    <property type="protein sequence ID" value="OIW10836.1"/>
    <property type="molecule type" value="Genomic_DNA"/>
</dbReference>
<dbReference type="GO" id="GO:0006355">
    <property type="term" value="P:regulation of DNA-templated transcription"/>
    <property type="evidence" value="ECO:0007669"/>
    <property type="project" value="InterPro"/>
</dbReference>
<dbReference type="PROSITE" id="PS00028">
    <property type="entry name" value="ZINC_FINGER_C2H2_1"/>
    <property type="match status" value="2"/>
</dbReference>
<feature type="domain" description="C2H2-type" evidence="3">
    <location>
        <begin position="236"/>
        <end position="263"/>
    </location>
</feature>
<dbReference type="STRING" id="3871.A0A4P1RH71"/>
<dbReference type="PROSITE" id="PS50157">
    <property type="entry name" value="ZINC_FINGER_C2H2_2"/>
    <property type="match status" value="3"/>
</dbReference>
<proteinExistence type="predicted"/>
<sequence>MERHKCKLCSRTFPNGRALGGHMKGHFAILPLPPKPQSVTTHTHSASLSSFDDDDDEEEKCMIYELRENPKKSFRLADPKFSFPSDTSSVVQDRESETESKNPTRKRSKRNRKWNQNLEQNKKGKLSLMELSPVSSVSETWPEEDVAMCLMMLSRDTCKKKNTIVEEQEEQEQEVEEEKVKPKGLNLEKNNMELKRVSGKHNNKCDKCGKTFRSSRALGSHKTICSRDDDDKNKIFECPFCYKVFGSGQALGGHKRSHLIQSSNASNHSTTTTTTTTRFKDTFIDLNLPAQTEEDNLSVVSDADFIHSSA</sequence>
<evidence type="ECO:0000256" key="1">
    <source>
        <dbReference type="PROSITE-ProRule" id="PRU00042"/>
    </source>
</evidence>
<accession>A0A4P1RH71</accession>
<protein>
    <recommendedName>
        <fullName evidence="3">C2H2-type domain-containing protein</fullName>
    </recommendedName>
</protein>
<dbReference type="PANTHER" id="PTHR46326">
    <property type="entry name" value="ZINC FINGER PROTEIN ZAT1-RELATED"/>
    <property type="match status" value="1"/>
</dbReference>
<reference evidence="4 5" key="1">
    <citation type="journal article" date="2017" name="Plant Biotechnol. J.">
        <title>A comprehensive draft genome sequence for lupin (Lupinus angustifolius), an emerging health food: insights into plant-microbe interactions and legume evolution.</title>
        <authorList>
            <person name="Hane J.K."/>
            <person name="Ming Y."/>
            <person name="Kamphuis L.G."/>
            <person name="Nelson M.N."/>
            <person name="Garg G."/>
            <person name="Atkins C.A."/>
            <person name="Bayer P.E."/>
            <person name="Bravo A."/>
            <person name="Bringans S."/>
            <person name="Cannon S."/>
            <person name="Edwards D."/>
            <person name="Foley R."/>
            <person name="Gao L.L."/>
            <person name="Harrison M.J."/>
            <person name="Huang W."/>
            <person name="Hurgobin B."/>
            <person name="Li S."/>
            <person name="Liu C.W."/>
            <person name="McGrath A."/>
            <person name="Morahan G."/>
            <person name="Murray J."/>
            <person name="Weller J."/>
            <person name="Jian J."/>
            <person name="Singh K.B."/>
        </authorList>
    </citation>
    <scope>NUCLEOTIDE SEQUENCE [LARGE SCALE GENOMIC DNA]</scope>
    <source>
        <strain evidence="5">cv. Tanjil</strain>
        <tissue evidence="4">Whole plant</tissue>
    </source>
</reference>
<evidence type="ECO:0000313" key="4">
    <source>
        <dbReference type="EMBL" id="OIW10836.1"/>
    </source>
</evidence>
<evidence type="ECO:0000259" key="3">
    <source>
        <dbReference type="PROSITE" id="PS50157"/>
    </source>
</evidence>
<organism evidence="4 5">
    <name type="scientific">Lupinus angustifolius</name>
    <name type="common">Narrow-leaved blue lupine</name>
    <dbReference type="NCBI Taxonomy" id="3871"/>
    <lineage>
        <taxon>Eukaryota</taxon>
        <taxon>Viridiplantae</taxon>
        <taxon>Streptophyta</taxon>
        <taxon>Embryophyta</taxon>
        <taxon>Tracheophyta</taxon>
        <taxon>Spermatophyta</taxon>
        <taxon>Magnoliopsida</taxon>
        <taxon>eudicotyledons</taxon>
        <taxon>Gunneridae</taxon>
        <taxon>Pentapetalae</taxon>
        <taxon>rosids</taxon>
        <taxon>fabids</taxon>
        <taxon>Fabales</taxon>
        <taxon>Fabaceae</taxon>
        <taxon>Papilionoideae</taxon>
        <taxon>50 kb inversion clade</taxon>
        <taxon>genistoids sensu lato</taxon>
        <taxon>core genistoids</taxon>
        <taxon>Genisteae</taxon>
        <taxon>Lupinus</taxon>
    </lineage>
</organism>
<keyword evidence="5" id="KW-1185">Reference proteome</keyword>
<feature type="domain" description="C2H2-type" evidence="3">
    <location>
        <begin position="4"/>
        <end position="31"/>
    </location>
</feature>
<feature type="region of interest" description="Disordered" evidence="2">
    <location>
        <begin position="76"/>
        <end position="127"/>
    </location>
</feature>
<dbReference type="Pfam" id="PF13912">
    <property type="entry name" value="zf-C2H2_6"/>
    <property type="match status" value="3"/>
</dbReference>
<dbReference type="KEGG" id="lang:109348901"/>
<feature type="compositionally biased region" description="Basic and acidic residues" evidence="2">
    <location>
        <begin position="92"/>
        <end position="102"/>
    </location>
</feature>
<dbReference type="PANTHER" id="PTHR46326:SF8">
    <property type="entry name" value="C2H2-LIKE ZINC FINGER PROTEIN"/>
    <property type="match status" value="1"/>
</dbReference>
<evidence type="ECO:0000256" key="2">
    <source>
        <dbReference type="SAM" id="MobiDB-lite"/>
    </source>
</evidence>